<sequence>MTATRMHNCQRVVAVATESFRLAANGEAVAAHIAREIGCPIQVLSPGEEVALAWRAVVNEFPFLPGVTMVDLSGGSLGLGSGPTGVKNPLHNFSYPLGTSVLAPRALSEGYLETSTRIRLEHHIAEALKPAINDLETAPRQQVVLTGGMARAAARLIHTTRRAEVPDEIHGLHIDCSDLGHLVKTFSELSLPARLALPGMNQRRSLYLPLAVMILRQTMRSLEVHEAVVSTVGLREGLLDQLMTQQTAA</sequence>
<protein>
    <recommendedName>
        <fullName evidence="1">Ppx/GppA phosphatase N-terminal domain-containing protein</fullName>
    </recommendedName>
</protein>
<evidence type="ECO:0000313" key="2">
    <source>
        <dbReference type="EMBL" id="SUZ71242.1"/>
    </source>
</evidence>
<dbReference type="PANTHER" id="PTHR30005:SF0">
    <property type="entry name" value="RETROGRADE REGULATION PROTEIN 2"/>
    <property type="match status" value="1"/>
</dbReference>
<proteinExistence type="predicted"/>
<feature type="domain" description="Ppx/GppA phosphatase N-terminal" evidence="1">
    <location>
        <begin position="7"/>
        <end position="244"/>
    </location>
</feature>
<evidence type="ECO:0000259" key="1">
    <source>
        <dbReference type="Pfam" id="PF02541"/>
    </source>
</evidence>
<dbReference type="Pfam" id="PF02541">
    <property type="entry name" value="Ppx-GppA"/>
    <property type="match status" value="1"/>
</dbReference>
<reference evidence="2" key="1">
    <citation type="submission" date="2018-05" db="EMBL/GenBank/DDBJ databases">
        <authorList>
            <person name="Lanie J.A."/>
            <person name="Ng W.-L."/>
            <person name="Kazmierczak K.M."/>
            <person name="Andrzejewski T.M."/>
            <person name="Davidsen T.M."/>
            <person name="Wayne K.J."/>
            <person name="Tettelin H."/>
            <person name="Glass J.I."/>
            <person name="Rusch D."/>
            <person name="Podicherti R."/>
            <person name="Tsui H.-C.T."/>
            <person name="Winkler M.E."/>
        </authorList>
    </citation>
    <scope>NUCLEOTIDE SEQUENCE</scope>
</reference>
<dbReference type="InterPro" id="IPR003695">
    <property type="entry name" value="Ppx_GppA_N"/>
</dbReference>
<organism evidence="2">
    <name type="scientific">marine metagenome</name>
    <dbReference type="NCBI Taxonomy" id="408172"/>
    <lineage>
        <taxon>unclassified sequences</taxon>
        <taxon>metagenomes</taxon>
        <taxon>ecological metagenomes</taxon>
    </lineage>
</organism>
<dbReference type="EMBL" id="UINC01001116">
    <property type="protein sequence ID" value="SUZ71242.1"/>
    <property type="molecule type" value="Genomic_DNA"/>
</dbReference>
<dbReference type="InterPro" id="IPR043129">
    <property type="entry name" value="ATPase_NBD"/>
</dbReference>
<dbReference type="Gene3D" id="3.30.420.150">
    <property type="entry name" value="Exopolyphosphatase. Domain 2"/>
    <property type="match status" value="1"/>
</dbReference>
<dbReference type="GO" id="GO:0006357">
    <property type="term" value="P:regulation of transcription by RNA polymerase II"/>
    <property type="evidence" value="ECO:0007669"/>
    <property type="project" value="TreeGrafter"/>
</dbReference>
<dbReference type="PANTHER" id="PTHR30005">
    <property type="entry name" value="EXOPOLYPHOSPHATASE"/>
    <property type="match status" value="1"/>
</dbReference>
<dbReference type="Gene3D" id="3.30.420.40">
    <property type="match status" value="1"/>
</dbReference>
<dbReference type="SUPFAM" id="SSF53067">
    <property type="entry name" value="Actin-like ATPase domain"/>
    <property type="match status" value="2"/>
</dbReference>
<dbReference type="AlphaFoldDB" id="A0A381PVY0"/>
<name>A0A381PVY0_9ZZZZ</name>
<gene>
    <name evidence="2" type="ORF">METZ01_LOCUS24096</name>
</gene>
<accession>A0A381PVY0</accession>
<dbReference type="InterPro" id="IPR050273">
    <property type="entry name" value="GppA/Ppx_hydrolase"/>
</dbReference>